<keyword evidence="4 12" id="KW-0444">Lipid biosynthesis</keyword>
<sequence>MGIFWGLCSVMITSLAQLSLGYAMDNLPPILHPLRFMEAIFSASVGTLTLYAGLVGYLLSVICWHHALHRLALSKAYALLSLSYVLVWLASMFLPGWQGSFSWQALIGVLCIMAGLMTIFLGPSPAMRGEKP</sequence>
<evidence type="ECO:0000256" key="11">
    <source>
        <dbReference type="ARBA" id="ARBA00023136"/>
    </source>
</evidence>
<comment type="similarity">
    <text evidence="12">Belongs to the ArnF family.</text>
</comment>
<feature type="transmembrane region" description="Helical" evidence="12">
    <location>
        <begin position="39"/>
        <end position="64"/>
    </location>
</feature>
<keyword evidence="7 12" id="KW-0812">Transmembrane</keyword>
<dbReference type="Proteomes" id="UP000591803">
    <property type="component" value="Unassembled WGS sequence"/>
</dbReference>
<gene>
    <name evidence="12" type="primary">arnF</name>
    <name evidence="13" type="ORF">HV077_19155</name>
</gene>
<keyword evidence="8 12" id="KW-0448">Lipopolysaccharide biosynthesis</keyword>
<evidence type="ECO:0000256" key="1">
    <source>
        <dbReference type="ARBA" id="ARBA00004651"/>
    </source>
</evidence>
<comment type="pathway">
    <text evidence="12">Bacterial outer membrane biogenesis; lipopolysaccharide biosynthesis.</text>
</comment>
<dbReference type="GO" id="GO:1901505">
    <property type="term" value="F:carbohydrate derivative transmembrane transporter activity"/>
    <property type="evidence" value="ECO:0007669"/>
    <property type="project" value="InterPro"/>
</dbReference>
<evidence type="ECO:0000256" key="6">
    <source>
        <dbReference type="ARBA" id="ARBA00022556"/>
    </source>
</evidence>
<name>A0A7W3D7M9_CITFR</name>
<evidence type="ECO:0000256" key="4">
    <source>
        <dbReference type="ARBA" id="ARBA00022516"/>
    </source>
</evidence>
<feature type="transmembrane region" description="Helical" evidence="12">
    <location>
        <begin position="103"/>
        <end position="122"/>
    </location>
</feature>
<keyword evidence="6 12" id="KW-0441">Lipid A biosynthesis</keyword>
<evidence type="ECO:0000313" key="14">
    <source>
        <dbReference type="Proteomes" id="UP000591803"/>
    </source>
</evidence>
<dbReference type="GO" id="GO:0009245">
    <property type="term" value="P:lipid A biosynthetic process"/>
    <property type="evidence" value="ECO:0007669"/>
    <property type="project" value="UniProtKB-UniRule"/>
</dbReference>
<keyword evidence="5 12" id="KW-0997">Cell inner membrane</keyword>
<evidence type="ECO:0000256" key="5">
    <source>
        <dbReference type="ARBA" id="ARBA00022519"/>
    </source>
</evidence>
<dbReference type="InterPro" id="IPR037185">
    <property type="entry name" value="EmrE-like"/>
</dbReference>
<evidence type="ECO:0000256" key="9">
    <source>
        <dbReference type="ARBA" id="ARBA00022989"/>
    </source>
</evidence>
<evidence type="ECO:0000256" key="2">
    <source>
        <dbReference type="ARBA" id="ARBA00022448"/>
    </source>
</evidence>
<keyword evidence="11 12" id="KW-0472">Membrane</keyword>
<dbReference type="InterPro" id="IPR000390">
    <property type="entry name" value="Small_drug/metabolite_transptr"/>
</dbReference>
<dbReference type="PANTHER" id="PTHR30561">
    <property type="entry name" value="SMR FAMILY PROTON-DEPENDENT DRUG EFFLUX TRANSPORTER SUGE"/>
    <property type="match status" value="1"/>
</dbReference>
<dbReference type="GO" id="GO:0005886">
    <property type="term" value="C:plasma membrane"/>
    <property type="evidence" value="ECO:0007669"/>
    <property type="project" value="UniProtKB-SubCell"/>
</dbReference>
<dbReference type="EMBL" id="JABXRI010000001">
    <property type="protein sequence ID" value="MBA8064466.1"/>
    <property type="molecule type" value="Genomic_DNA"/>
</dbReference>
<feature type="transmembrane region" description="Helical" evidence="12">
    <location>
        <begin position="76"/>
        <end position="97"/>
    </location>
</feature>
<keyword evidence="10 12" id="KW-0443">Lipid metabolism</keyword>
<comment type="caution">
    <text evidence="13">The sequence shown here is derived from an EMBL/GenBank/DDBJ whole genome shotgun (WGS) entry which is preliminary data.</text>
</comment>
<dbReference type="HAMAP" id="MF_00538">
    <property type="entry name" value="Flippase_ArnF"/>
    <property type="match status" value="1"/>
</dbReference>
<proteinExistence type="inferred from homology"/>
<comment type="function">
    <text evidence="12">Translocates 4-amino-4-deoxy-L-arabinose-phosphoundecaprenol (alpha-L-Ara4N-phosphoundecaprenol) from the cytoplasmic to the periplasmic side of the inner membrane.</text>
</comment>
<comment type="subunit">
    <text evidence="12">Heterodimer of ArnE and ArnF.</text>
</comment>
<evidence type="ECO:0000256" key="10">
    <source>
        <dbReference type="ARBA" id="ARBA00023098"/>
    </source>
</evidence>
<evidence type="ECO:0000313" key="13">
    <source>
        <dbReference type="EMBL" id="MBA8064466.1"/>
    </source>
</evidence>
<evidence type="ECO:0000256" key="12">
    <source>
        <dbReference type="HAMAP-Rule" id="MF_00538"/>
    </source>
</evidence>
<accession>A0A7W3D7M9</accession>
<reference evidence="13 14" key="1">
    <citation type="submission" date="2020-06" db="EMBL/GenBank/DDBJ databases">
        <title>REHAB project genomes.</title>
        <authorList>
            <person name="Shaw L.P."/>
        </authorList>
    </citation>
    <scope>NUCLEOTIDE SEQUENCE [LARGE SCALE GENOMIC DNA]</scope>
    <source>
        <strain evidence="13 14">RHBSTW-00116</strain>
    </source>
</reference>
<protein>
    <recommendedName>
        <fullName evidence="12">Probable 4-amino-4-deoxy-L-arabinose-phosphoundecaprenol flippase subunit ArnF</fullName>
        <shortName evidence="12">L-Ara4N-phosphoundecaprenol flippase subunit ArnF</shortName>
    </recommendedName>
    <alternativeName>
        <fullName evidence="12">Undecaprenyl phosphate-aminoarabinose flippase subunit ArnF</fullName>
    </alternativeName>
</protein>
<evidence type="ECO:0000256" key="3">
    <source>
        <dbReference type="ARBA" id="ARBA00022475"/>
    </source>
</evidence>
<dbReference type="SUPFAM" id="SSF103481">
    <property type="entry name" value="Multidrug resistance efflux transporter EmrE"/>
    <property type="match status" value="1"/>
</dbReference>
<dbReference type="Gene3D" id="1.10.3730.20">
    <property type="match status" value="1"/>
</dbReference>
<dbReference type="InterPro" id="IPR022832">
    <property type="entry name" value="Flippase_ArnF"/>
</dbReference>
<organism evidence="13 14">
    <name type="scientific">Citrobacter freundii</name>
    <dbReference type="NCBI Taxonomy" id="546"/>
    <lineage>
        <taxon>Bacteria</taxon>
        <taxon>Pseudomonadati</taxon>
        <taxon>Pseudomonadota</taxon>
        <taxon>Gammaproteobacteria</taxon>
        <taxon>Enterobacterales</taxon>
        <taxon>Enterobacteriaceae</taxon>
        <taxon>Citrobacter</taxon>
        <taxon>Citrobacter freundii complex</taxon>
    </lineage>
</organism>
<dbReference type="AlphaFoldDB" id="A0A7W3D7M9"/>
<evidence type="ECO:0000256" key="7">
    <source>
        <dbReference type="ARBA" id="ARBA00022692"/>
    </source>
</evidence>
<comment type="caution">
    <text evidence="12">Lacks conserved residue(s) required for the propagation of feature annotation.</text>
</comment>
<keyword evidence="9 12" id="KW-1133">Transmembrane helix</keyword>
<dbReference type="UniPathway" id="UPA00030"/>
<dbReference type="NCBIfam" id="NF002816">
    <property type="entry name" value="PRK02971.1-2"/>
    <property type="match status" value="1"/>
</dbReference>
<dbReference type="PANTHER" id="PTHR30561:SF9">
    <property type="entry name" value="4-AMINO-4-DEOXY-L-ARABINOSE-PHOSPHOUNDECAPRENOL FLIPPASE SUBUNIT ARNF-RELATED"/>
    <property type="match status" value="1"/>
</dbReference>
<evidence type="ECO:0000256" key="8">
    <source>
        <dbReference type="ARBA" id="ARBA00022985"/>
    </source>
</evidence>
<comment type="subcellular location">
    <subcellularLocation>
        <location evidence="12">Cell inner membrane</location>
        <topology evidence="12">Multi-pass membrane protein</topology>
    </subcellularLocation>
    <subcellularLocation>
        <location evidence="1">Cell membrane</location>
        <topology evidence="1">Multi-pass membrane protein</topology>
    </subcellularLocation>
</comment>
<dbReference type="GO" id="GO:0009103">
    <property type="term" value="P:lipopolysaccharide biosynthetic process"/>
    <property type="evidence" value="ECO:0007669"/>
    <property type="project" value="UniProtKB-UniRule"/>
</dbReference>
<keyword evidence="2 12" id="KW-0813">Transport</keyword>
<keyword evidence="3 12" id="KW-1003">Cell membrane</keyword>